<dbReference type="AlphaFoldDB" id="A0A9J5XBZ4"/>
<keyword evidence="1" id="KW-0472">Membrane</keyword>
<keyword evidence="1" id="KW-1133">Transmembrane helix</keyword>
<comment type="caution">
    <text evidence="2">The sequence shown here is derived from an EMBL/GenBank/DDBJ whole genome shotgun (WGS) entry which is preliminary data.</text>
</comment>
<feature type="transmembrane region" description="Helical" evidence="1">
    <location>
        <begin position="51"/>
        <end position="71"/>
    </location>
</feature>
<evidence type="ECO:0000313" key="2">
    <source>
        <dbReference type="EMBL" id="KAG5584732.1"/>
    </source>
</evidence>
<evidence type="ECO:0000313" key="3">
    <source>
        <dbReference type="Proteomes" id="UP000824120"/>
    </source>
</evidence>
<sequence length="156" mass="18101">MLTMFLTMTPKDDTSRSNDYFLVFIHTSIPAALVKIYIFPSIFSKQVAHGCIFQSIGHGLLVFMMLSIYIFRGSLEAMMEWYDVRNVVQGIFHLFTSWKQGYIWGCDVRELIKFIHPVKCLMCPQEALGCRISFPSLKQGKSEAGRKRFETHNYKK</sequence>
<organism evidence="2 3">
    <name type="scientific">Solanum commersonii</name>
    <name type="common">Commerson's wild potato</name>
    <name type="synonym">Commerson's nightshade</name>
    <dbReference type="NCBI Taxonomy" id="4109"/>
    <lineage>
        <taxon>Eukaryota</taxon>
        <taxon>Viridiplantae</taxon>
        <taxon>Streptophyta</taxon>
        <taxon>Embryophyta</taxon>
        <taxon>Tracheophyta</taxon>
        <taxon>Spermatophyta</taxon>
        <taxon>Magnoliopsida</taxon>
        <taxon>eudicotyledons</taxon>
        <taxon>Gunneridae</taxon>
        <taxon>Pentapetalae</taxon>
        <taxon>asterids</taxon>
        <taxon>lamiids</taxon>
        <taxon>Solanales</taxon>
        <taxon>Solanaceae</taxon>
        <taxon>Solanoideae</taxon>
        <taxon>Solaneae</taxon>
        <taxon>Solanum</taxon>
    </lineage>
</organism>
<dbReference type="Proteomes" id="UP000824120">
    <property type="component" value="Chromosome 9"/>
</dbReference>
<proteinExistence type="predicted"/>
<name>A0A9J5XBZ4_SOLCO</name>
<reference evidence="2 3" key="1">
    <citation type="submission" date="2020-09" db="EMBL/GenBank/DDBJ databases">
        <title>De no assembly of potato wild relative species, Solanum commersonii.</title>
        <authorList>
            <person name="Cho K."/>
        </authorList>
    </citation>
    <scope>NUCLEOTIDE SEQUENCE [LARGE SCALE GENOMIC DNA]</scope>
    <source>
        <strain evidence="2">LZ3.2</strain>
        <tissue evidence="2">Leaf</tissue>
    </source>
</reference>
<keyword evidence="3" id="KW-1185">Reference proteome</keyword>
<dbReference type="EMBL" id="JACXVP010000009">
    <property type="protein sequence ID" value="KAG5584732.1"/>
    <property type="molecule type" value="Genomic_DNA"/>
</dbReference>
<accession>A0A9J5XBZ4</accession>
<keyword evidence="1" id="KW-0812">Transmembrane</keyword>
<gene>
    <name evidence="2" type="ORF">H5410_045166</name>
</gene>
<evidence type="ECO:0000256" key="1">
    <source>
        <dbReference type="SAM" id="Phobius"/>
    </source>
</evidence>
<feature type="transmembrane region" description="Helical" evidence="1">
    <location>
        <begin position="20"/>
        <end position="39"/>
    </location>
</feature>
<protein>
    <submittedName>
        <fullName evidence="2">Uncharacterized protein</fullName>
    </submittedName>
</protein>